<dbReference type="GO" id="GO:0007095">
    <property type="term" value="P:mitotic G2 DNA damage checkpoint signaling"/>
    <property type="evidence" value="ECO:0007669"/>
    <property type="project" value="InterPro"/>
</dbReference>
<dbReference type="EnsemblPlants" id="evm.model.10.130">
    <property type="protein sequence ID" value="cds.evm.model.10.130"/>
    <property type="gene ID" value="evm.TU.10.130"/>
</dbReference>
<dbReference type="PANTHER" id="PTHR12162:SF0">
    <property type="entry name" value="NIBRIN"/>
    <property type="match status" value="1"/>
</dbReference>
<keyword evidence="7" id="KW-0131">Cell cycle</keyword>
<dbReference type="PANTHER" id="PTHR12162">
    <property type="entry name" value="NIBRIN-RELATED"/>
    <property type="match status" value="1"/>
</dbReference>
<dbReference type="GO" id="GO:0030870">
    <property type="term" value="C:Mre11 complex"/>
    <property type="evidence" value="ECO:0007669"/>
    <property type="project" value="InterPro"/>
</dbReference>
<protein>
    <recommendedName>
        <fullName evidence="9">FHA domain-containing protein</fullName>
    </recommendedName>
</protein>
<feature type="domain" description="FHA" evidence="9">
    <location>
        <begin position="69"/>
        <end position="128"/>
    </location>
</feature>
<evidence type="ECO:0000256" key="6">
    <source>
        <dbReference type="ARBA" id="ARBA00023242"/>
    </source>
</evidence>
<dbReference type="EMBL" id="UZAU01000789">
    <property type="status" value="NOT_ANNOTATED_CDS"/>
    <property type="molecule type" value="Genomic_DNA"/>
</dbReference>
<evidence type="ECO:0000256" key="2">
    <source>
        <dbReference type="ARBA" id="ARBA00004286"/>
    </source>
</evidence>
<name>A0A803QJ98_CANSA</name>
<proteinExistence type="inferred from homology"/>
<reference evidence="10" key="1">
    <citation type="submission" date="2021-03" db="UniProtKB">
        <authorList>
            <consortium name="EnsemblPlants"/>
        </authorList>
    </citation>
    <scope>IDENTIFICATION</scope>
</reference>
<dbReference type="SUPFAM" id="SSF49879">
    <property type="entry name" value="SMAD/FHA domain"/>
    <property type="match status" value="1"/>
</dbReference>
<dbReference type="GO" id="GO:0005694">
    <property type="term" value="C:chromosome"/>
    <property type="evidence" value="ECO:0007669"/>
    <property type="project" value="UniProtKB-SubCell"/>
</dbReference>
<sequence>MKENRGKGTPKTQKYGGGWVFFSLEVLLVVGGGISSSSRVSTEAMVFGLIPVDPSPGENKYYITAKGSYKVGRKGCDIIITKDKGVSRVHAEIFVDEMTSANPPHTKTSNLSNKVRIKDCSKYGTFINKSLGSMEKVHEFPGKETVLTDGNLISFGTGNATYRFSFVPFIIWVYSLESHQATQSFQDKLSLIGADITYNFNQKCTHVLVDELTPLREELLDAIVAKKHCVRISWVETVAEEKICTEIPSCSDHTPTLSVEDVSVKLADLGTRENCLDGYTFVLDSINSYKYRNQLKSLLELAGAKILSIEGFSSSSQGSKHEENSHVVCVIPGGSSYKIDCFNKLNGLSRVKEIDLIRAILTGTLDRSILISPCVVVSSSCSTDETFVEDSEAEAEAEAVTSSVHVTAATHSEEVIEIVTPVPPPTTASAHSEEVINIVTPIPPTTTAPAAAAIDTVDNMNEQKDCALKINLSSFRGSSSTSSHVKNDRVSETEGENLDIIYSQNLIVRDMSASSTTRRTVNNEVVNFKRFRKRDTESGNSFNNLIPFSKYPYKESDNGNEEMTEFVKEEKRRKQMEAVADDLFNNERGRRRGVAGSIQGILTRR</sequence>
<evidence type="ECO:0000256" key="5">
    <source>
        <dbReference type="ARBA" id="ARBA00023204"/>
    </source>
</evidence>
<dbReference type="AlphaFoldDB" id="A0A803QJ98"/>
<dbReference type="InterPro" id="IPR036420">
    <property type="entry name" value="BRCT_dom_sf"/>
</dbReference>
<evidence type="ECO:0000313" key="10">
    <source>
        <dbReference type="EnsemblPlants" id="cds.evm.model.10.130"/>
    </source>
</evidence>
<keyword evidence="11" id="KW-1185">Reference proteome</keyword>
<evidence type="ECO:0000256" key="4">
    <source>
        <dbReference type="ARBA" id="ARBA00022763"/>
    </source>
</evidence>
<dbReference type="SMART" id="SM00240">
    <property type="entry name" value="FHA"/>
    <property type="match status" value="1"/>
</dbReference>
<dbReference type="CDD" id="cd00027">
    <property type="entry name" value="BRCT"/>
    <property type="match status" value="1"/>
</dbReference>
<keyword evidence="3" id="KW-0158">Chromosome</keyword>
<comment type="subcellular location">
    <subcellularLocation>
        <location evidence="2">Chromosome</location>
    </subcellularLocation>
    <subcellularLocation>
        <location evidence="1">Nucleus</location>
    </subcellularLocation>
</comment>
<dbReference type="GO" id="GO:0071479">
    <property type="term" value="P:cellular response to ionizing radiation"/>
    <property type="evidence" value="ECO:0007669"/>
    <property type="project" value="EnsemblPlants"/>
</dbReference>
<dbReference type="GO" id="GO:0007131">
    <property type="term" value="P:reciprocal meiotic recombination"/>
    <property type="evidence" value="ECO:0007669"/>
    <property type="project" value="EnsemblPlants"/>
</dbReference>
<evidence type="ECO:0000256" key="8">
    <source>
        <dbReference type="ARBA" id="ARBA00044757"/>
    </source>
</evidence>
<keyword evidence="6" id="KW-0539">Nucleus</keyword>
<dbReference type="InterPro" id="IPR000253">
    <property type="entry name" value="FHA_dom"/>
</dbReference>
<evidence type="ECO:0000313" key="11">
    <source>
        <dbReference type="Proteomes" id="UP000596661"/>
    </source>
</evidence>
<dbReference type="PROSITE" id="PS50006">
    <property type="entry name" value="FHA_DOMAIN"/>
    <property type="match status" value="1"/>
</dbReference>
<dbReference type="Gene3D" id="2.60.200.20">
    <property type="match status" value="1"/>
</dbReference>
<accession>A0A803QJ98</accession>
<dbReference type="InterPro" id="IPR001357">
    <property type="entry name" value="BRCT_dom"/>
</dbReference>
<dbReference type="InterPro" id="IPR008984">
    <property type="entry name" value="SMAD_FHA_dom_sf"/>
</dbReference>
<comment type="similarity">
    <text evidence="8">Belongs to the Nibrin family.</text>
</comment>
<dbReference type="GO" id="GO:0006312">
    <property type="term" value="P:mitotic recombination"/>
    <property type="evidence" value="ECO:0007669"/>
    <property type="project" value="EnsemblPlants"/>
</dbReference>
<evidence type="ECO:0000256" key="1">
    <source>
        <dbReference type="ARBA" id="ARBA00004123"/>
    </source>
</evidence>
<keyword evidence="4" id="KW-0227">DNA damage</keyword>
<evidence type="ECO:0000259" key="9">
    <source>
        <dbReference type="PROSITE" id="PS50006"/>
    </source>
</evidence>
<dbReference type="Pfam" id="PF00533">
    <property type="entry name" value="BRCT"/>
    <property type="match status" value="1"/>
</dbReference>
<dbReference type="Proteomes" id="UP000596661">
    <property type="component" value="Unassembled WGS sequence"/>
</dbReference>
<evidence type="ECO:0000256" key="7">
    <source>
        <dbReference type="ARBA" id="ARBA00023306"/>
    </source>
</evidence>
<evidence type="ECO:0000256" key="3">
    <source>
        <dbReference type="ARBA" id="ARBA00022454"/>
    </source>
</evidence>
<dbReference type="GO" id="GO:0000724">
    <property type="term" value="P:double-strand break repair via homologous recombination"/>
    <property type="evidence" value="ECO:0007669"/>
    <property type="project" value="EnsemblPlants"/>
</dbReference>
<dbReference type="Gramene" id="evm.model.10.130">
    <property type="protein sequence ID" value="cds.evm.model.10.130"/>
    <property type="gene ID" value="evm.TU.10.130"/>
</dbReference>
<dbReference type="Gene3D" id="3.40.50.10190">
    <property type="entry name" value="BRCT domain"/>
    <property type="match status" value="1"/>
</dbReference>
<keyword evidence="5" id="KW-0234">DNA repair</keyword>
<organism evidence="10 11">
    <name type="scientific">Cannabis sativa</name>
    <name type="common">Hemp</name>
    <name type="synonym">Marijuana</name>
    <dbReference type="NCBI Taxonomy" id="3483"/>
    <lineage>
        <taxon>Eukaryota</taxon>
        <taxon>Viridiplantae</taxon>
        <taxon>Streptophyta</taxon>
        <taxon>Embryophyta</taxon>
        <taxon>Tracheophyta</taxon>
        <taxon>Spermatophyta</taxon>
        <taxon>Magnoliopsida</taxon>
        <taxon>eudicotyledons</taxon>
        <taxon>Gunneridae</taxon>
        <taxon>Pentapetalae</taxon>
        <taxon>rosids</taxon>
        <taxon>fabids</taxon>
        <taxon>Rosales</taxon>
        <taxon>Cannabaceae</taxon>
        <taxon>Cannabis</taxon>
    </lineage>
</organism>
<dbReference type="SUPFAM" id="SSF52113">
    <property type="entry name" value="BRCT domain"/>
    <property type="match status" value="1"/>
</dbReference>
<dbReference type="CDD" id="cd22667">
    <property type="entry name" value="FHA_NBN"/>
    <property type="match status" value="1"/>
</dbReference>
<dbReference type="Pfam" id="PF00498">
    <property type="entry name" value="FHA"/>
    <property type="match status" value="1"/>
</dbReference>
<dbReference type="OMA" id="RDETCHV"/>
<dbReference type="GO" id="GO:0003684">
    <property type="term" value="F:damaged DNA binding"/>
    <property type="evidence" value="ECO:0007669"/>
    <property type="project" value="TreeGrafter"/>
</dbReference>
<dbReference type="InterPro" id="IPR040227">
    <property type="entry name" value="Nibrin-rel"/>
</dbReference>
<dbReference type="FunFam" id="2.60.200.20:FF:000017">
    <property type="entry name" value="Nibrin"/>
    <property type="match status" value="1"/>
</dbReference>
<dbReference type="SMART" id="SM00292">
    <property type="entry name" value="BRCT"/>
    <property type="match status" value="2"/>
</dbReference>